<keyword evidence="1" id="KW-0694">RNA-binding</keyword>
<reference evidence="7" key="1">
    <citation type="submission" date="2016-11" db="UniProtKB">
        <authorList>
            <consortium name="WormBaseParasite"/>
        </authorList>
    </citation>
    <scope>IDENTIFICATION</scope>
</reference>
<feature type="compositionally biased region" description="Basic and acidic residues" evidence="2">
    <location>
        <begin position="256"/>
        <end position="270"/>
    </location>
</feature>
<feature type="compositionally biased region" description="Basic and acidic residues" evidence="2">
    <location>
        <begin position="133"/>
        <end position="142"/>
    </location>
</feature>
<dbReference type="SMR" id="A0A1I7RH83"/>
<organism evidence="5 7">
    <name type="scientific">Bursaphelenchus xylophilus</name>
    <name type="common">Pinewood nematode worm</name>
    <name type="synonym">Aphelenchoides xylophilus</name>
    <dbReference type="NCBI Taxonomy" id="6326"/>
    <lineage>
        <taxon>Eukaryota</taxon>
        <taxon>Metazoa</taxon>
        <taxon>Ecdysozoa</taxon>
        <taxon>Nematoda</taxon>
        <taxon>Chromadorea</taxon>
        <taxon>Rhabditida</taxon>
        <taxon>Tylenchina</taxon>
        <taxon>Tylenchomorpha</taxon>
        <taxon>Aphelenchoidea</taxon>
        <taxon>Aphelenchoididae</taxon>
        <taxon>Bursaphelenchus</taxon>
    </lineage>
</organism>
<evidence type="ECO:0000313" key="5">
    <source>
        <dbReference type="Proteomes" id="UP000095284"/>
    </source>
</evidence>
<dbReference type="CDD" id="cd00590">
    <property type="entry name" value="RRM_SF"/>
    <property type="match status" value="1"/>
</dbReference>
<feature type="compositionally biased region" description="Low complexity" evidence="2">
    <location>
        <begin position="44"/>
        <end position="58"/>
    </location>
</feature>
<feature type="region of interest" description="Disordered" evidence="2">
    <location>
        <begin position="1"/>
        <end position="270"/>
    </location>
</feature>
<dbReference type="SMART" id="SM00360">
    <property type="entry name" value="RRM"/>
    <property type="match status" value="1"/>
</dbReference>
<feature type="compositionally biased region" description="Basic and acidic residues" evidence="2">
    <location>
        <begin position="446"/>
        <end position="474"/>
    </location>
</feature>
<sequence>MAKGNKFQKKPEASAQRKGPGVQKNKNFNKKGGKDNESFDKTQNGKNQQQQKKGGVQKPFENKKKQQEEGVEPQPLVKGRQQKPQNAKNQTAQKKVEVPKNVKQEVHKNLKEAKNQSQPKQKEPPKPTKVAPGKKEKFEIKAQKFNPKMNVAQTKKGKRVEESSDEELSDEELEFEDAEGEDGYEFEDLEDEELEIEEQQSDEEEIPKVEIKNGKKEAESKAQKENKKPEPKAKEANAKAQKRPAAESNQAVSKKPRTEDSAILAEEERRRAERDSRGIVIILDGKQKTASESMLRSLHPDIINVTKTGKAAFLHFVSEVAAEKAFKAIQQLRLLKKPIKVDYLGVKSKRSHKERDHKQGVLEPTKIYITHLPTDISKEKIQVIFPKATGIFTNFKKRAVFVDFENEADAKEAFDKGKNLKIGGAFVLVTYKRTIVRDEEAVVEPKKIEKQQTKSEKKAELTEIQRKKEEENIKKKSPVVEEVDTESDLDDEEAEDEEMDFEDLEFAEEEDEDEDDEE</sequence>
<dbReference type="AlphaFoldDB" id="A0A1I7RH83"/>
<protein>
    <submittedName>
        <fullName evidence="4">(pine wood nematode) hypothetical protein</fullName>
    </submittedName>
    <submittedName>
        <fullName evidence="7">RRM domain-containing protein</fullName>
    </submittedName>
</protein>
<dbReference type="WBParaSite" id="BXY_0006000.1">
    <property type="protein sequence ID" value="BXY_0006000.1"/>
    <property type="gene ID" value="BXY_0006000"/>
</dbReference>
<feature type="compositionally biased region" description="Acidic residues" evidence="2">
    <location>
        <begin position="163"/>
        <end position="205"/>
    </location>
</feature>
<evidence type="ECO:0000256" key="2">
    <source>
        <dbReference type="SAM" id="MobiDB-lite"/>
    </source>
</evidence>
<feature type="compositionally biased region" description="Basic and acidic residues" evidence="2">
    <location>
        <begin position="94"/>
        <end position="126"/>
    </location>
</feature>
<dbReference type="eggNOG" id="KOG4210">
    <property type="taxonomic scope" value="Eukaryota"/>
</dbReference>
<accession>A0A1I7RH83</accession>
<dbReference type="PROSITE" id="PS50102">
    <property type="entry name" value="RRM"/>
    <property type="match status" value="1"/>
</dbReference>
<reference evidence="4" key="2">
    <citation type="submission" date="2020-09" db="EMBL/GenBank/DDBJ databases">
        <authorList>
            <person name="Kikuchi T."/>
        </authorList>
    </citation>
    <scope>NUCLEOTIDE SEQUENCE</scope>
    <source>
        <strain evidence="4">Ka4C1</strain>
    </source>
</reference>
<dbReference type="SUPFAM" id="SSF54928">
    <property type="entry name" value="RNA-binding domain, RBD"/>
    <property type="match status" value="1"/>
</dbReference>
<dbReference type="EMBL" id="CAJFDI010000004">
    <property type="protein sequence ID" value="CAD5226506.1"/>
    <property type="molecule type" value="Genomic_DNA"/>
</dbReference>
<name>A0A1I7RH83_BURXY</name>
<gene>
    <name evidence="4" type="ORF">BXYJ_LOCUS9084</name>
</gene>
<dbReference type="Gene3D" id="3.30.70.330">
    <property type="match status" value="1"/>
</dbReference>
<dbReference type="GO" id="GO:0003723">
    <property type="term" value="F:RNA binding"/>
    <property type="evidence" value="ECO:0007669"/>
    <property type="project" value="UniProtKB-UniRule"/>
</dbReference>
<dbReference type="Proteomes" id="UP000095284">
    <property type="component" value="Unplaced"/>
</dbReference>
<feature type="compositionally biased region" description="Acidic residues" evidence="2">
    <location>
        <begin position="481"/>
        <end position="518"/>
    </location>
</feature>
<feature type="domain" description="RRM" evidence="3">
    <location>
        <begin position="365"/>
        <end position="434"/>
    </location>
</feature>
<dbReference type="OrthoDB" id="167718at2759"/>
<evidence type="ECO:0000259" key="3">
    <source>
        <dbReference type="PROSITE" id="PS50102"/>
    </source>
</evidence>
<dbReference type="InterPro" id="IPR035979">
    <property type="entry name" value="RBD_domain_sf"/>
</dbReference>
<evidence type="ECO:0000256" key="1">
    <source>
        <dbReference type="PROSITE-ProRule" id="PRU00176"/>
    </source>
</evidence>
<feature type="region of interest" description="Disordered" evidence="2">
    <location>
        <begin position="446"/>
        <end position="518"/>
    </location>
</feature>
<dbReference type="Proteomes" id="UP000582659">
    <property type="component" value="Unassembled WGS sequence"/>
</dbReference>
<proteinExistence type="predicted"/>
<feature type="compositionally biased region" description="Polar residues" evidence="2">
    <location>
        <begin position="82"/>
        <end position="93"/>
    </location>
</feature>
<evidence type="ECO:0000313" key="4">
    <source>
        <dbReference type="EMBL" id="CAD5226506.1"/>
    </source>
</evidence>
<dbReference type="InterPro" id="IPR012677">
    <property type="entry name" value="Nucleotide-bd_a/b_plait_sf"/>
</dbReference>
<feature type="compositionally biased region" description="Basic and acidic residues" evidence="2">
    <location>
        <begin position="206"/>
        <end position="237"/>
    </location>
</feature>
<dbReference type="InterPro" id="IPR000504">
    <property type="entry name" value="RRM_dom"/>
</dbReference>
<evidence type="ECO:0000313" key="6">
    <source>
        <dbReference type="Proteomes" id="UP000659654"/>
    </source>
</evidence>
<keyword evidence="6" id="KW-1185">Reference proteome</keyword>
<dbReference type="Proteomes" id="UP000659654">
    <property type="component" value="Unassembled WGS sequence"/>
</dbReference>
<dbReference type="EMBL" id="CAJFCV020000004">
    <property type="protein sequence ID" value="CAG9115940.1"/>
    <property type="molecule type" value="Genomic_DNA"/>
</dbReference>
<evidence type="ECO:0000313" key="7">
    <source>
        <dbReference type="WBParaSite" id="BXY_0006000.1"/>
    </source>
</evidence>